<name>A0A5J5D6F0_9PERO</name>
<dbReference type="GO" id="GO:0008234">
    <property type="term" value="F:cysteine-type peptidase activity"/>
    <property type="evidence" value="ECO:0007669"/>
    <property type="project" value="InterPro"/>
</dbReference>
<sequence>MACWVTKPPMVNFEAEGFGPGGQVVPLEWQELDCINIKRKRASPSACLSVQHMVNCSGESGTCQGGDRGGVWDYAHKHGIPDETCNNYNRPEMQTIQCMWNLHSFLEVQLCAELHFMESRGLFSHQCKG</sequence>
<reference evidence="2 3" key="1">
    <citation type="submission" date="2019-08" db="EMBL/GenBank/DDBJ databases">
        <title>A chromosome-level genome assembly, high-density linkage maps, and genome scans reveal the genomic architecture of hybrid incompatibilities underlying speciation via character displacement in darters (Percidae: Etheostominae).</title>
        <authorList>
            <person name="Moran R.L."/>
            <person name="Catchen J.M."/>
            <person name="Fuller R.C."/>
        </authorList>
    </citation>
    <scope>NUCLEOTIDE SEQUENCE [LARGE SCALE GENOMIC DNA]</scope>
    <source>
        <strain evidence="2">EspeVRDwgs_2016</strain>
        <tissue evidence="2">Muscle</tissue>
    </source>
</reference>
<accession>A0A5J5D6F0</accession>
<dbReference type="Pfam" id="PF00112">
    <property type="entry name" value="Peptidase_C1"/>
    <property type="match status" value="1"/>
</dbReference>
<dbReference type="Proteomes" id="UP000327493">
    <property type="component" value="Chromosome 10"/>
</dbReference>
<keyword evidence="3" id="KW-1185">Reference proteome</keyword>
<feature type="domain" description="Peptidase C1A papain C-terminal" evidence="1">
    <location>
        <begin position="37"/>
        <end position="101"/>
    </location>
</feature>
<evidence type="ECO:0000259" key="1">
    <source>
        <dbReference type="Pfam" id="PF00112"/>
    </source>
</evidence>
<dbReference type="GO" id="GO:0006508">
    <property type="term" value="P:proteolysis"/>
    <property type="evidence" value="ECO:0007669"/>
    <property type="project" value="InterPro"/>
</dbReference>
<organism evidence="2 3">
    <name type="scientific">Etheostoma spectabile</name>
    <name type="common">orangethroat darter</name>
    <dbReference type="NCBI Taxonomy" id="54343"/>
    <lineage>
        <taxon>Eukaryota</taxon>
        <taxon>Metazoa</taxon>
        <taxon>Chordata</taxon>
        <taxon>Craniata</taxon>
        <taxon>Vertebrata</taxon>
        <taxon>Euteleostomi</taxon>
        <taxon>Actinopterygii</taxon>
        <taxon>Neopterygii</taxon>
        <taxon>Teleostei</taxon>
        <taxon>Neoteleostei</taxon>
        <taxon>Acanthomorphata</taxon>
        <taxon>Eupercaria</taxon>
        <taxon>Perciformes</taxon>
        <taxon>Percoidei</taxon>
        <taxon>Percidae</taxon>
        <taxon>Etheostomatinae</taxon>
        <taxon>Etheostoma</taxon>
    </lineage>
</organism>
<gene>
    <name evidence="2" type="ORF">FQN60_009958</name>
</gene>
<comment type="caution">
    <text evidence="2">The sequence shown here is derived from an EMBL/GenBank/DDBJ whole genome shotgun (WGS) entry which is preliminary data.</text>
</comment>
<evidence type="ECO:0000313" key="3">
    <source>
        <dbReference type="Proteomes" id="UP000327493"/>
    </source>
</evidence>
<dbReference type="Gene3D" id="3.90.70.10">
    <property type="entry name" value="Cysteine proteinases"/>
    <property type="match status" value="1"/>
</dbReference>
<evidence type="ECO:0000313" key="2">
    <source>
        <dbReference type="EMBL" id="KAA8588613.1"/>
    </source>
</evidence>
<dbReference type="SUPFAM" id="SSF54001">
    <property type="entry name" value="Cysteine proteinases"/>
    <property type="match status" value="1"/>
</dbReference>
<dbReference type="InterPro" id="IPR038765">
    <property type="entry name" value="Papain-like_cys_pep_sf"/>
</dbReference>
<protein>
    <recommendedName>
        <fullName evidence="1">Peptidase C1A papain C-terminal domain-containing protein</fullName>
    </recommendedName>
</protein>
<dbReference type="InterPro" id="IPR000668">
    <property type="entry name" value="Peptidase_C1A_C"/>
</dbReference>
<proteinExistence type="predicted"/>
<dbReference type="AlphaFoldDB" id="A0A5J5D6F0"/>
<dbReference type="EMBL" id="VOFY01000010">
    <property type="protein sequence ID" value="KAA8588613.1"/>
    <property type="molecule type" value="Genomic_DNA"/>
</dbReference>